<dbReference type="GeneID" id="97421051"/>
<dbReference type="GO" id="GO:0005524">
    <property type="term" value="F:ATP binding"/>
    <property type="evidence" value="ECO:0007669"/>
    <property type="project" value="TreeGrafter"/>
</dbReference>
<organism evidence="2 3">
    <name type="scientific">Pseudarthrobacter oxydans</name>
    <name type="common">Arthrobacter oxydans</name>
    <dbReference type="NCBI Taxonomy" id="1671"/>
    <lineage>
        <taxon>Bacteria</taxon>
        <taxon>Bacillati</taxon>
        <taxon>Actinomycetota</taxon>
        <taxon>Actinomycetes</taxon>
        <taxon>Micrococcales</taxon>
        <taxon>Micrococcaceae</taxon>
        <taxon>Pseudarthrobacter</taxon>
    </lineage>
</organism>
<reference evidence="2" key="1">
    <citation type="submission" date="2023-07" db="EMBL/GenBank/DDBJ databases">
        <title>Sorghum-associated microbial communities from plants grown in Nebraska, USA.</title>
        <authorList>
            <person name="Schachtman D."/>
        </authorList>
    </citation>
    <scope>NUCLEOTIDE SEQUENCE</scope>
    <source>
        <strain evidence="2">BE261</strain>
    </source>
</reference>
<sequence>MSRFVLITPDADFEQKARLATAGIHGSLQAFQADYLPEGPQDFLRQLVGEPPEVLILGPGLPVEDSLKLASVMDLQYPEISVVLVIPETSDVVIKAMRSGVRDLLDPDSDPDAIRVMLERASLAAAGRRRGLAPGTSEHADHGKSGRVVAVMSPKGGVGKTTIATNLAVGLAKAAPMGVVIVDLDLQFGDVASGLLLEPEHTITDAVVGAASQDSMVLKTYLTVHPAGIYALCAPRNPVEMDRITGEHVSRLLTQLKEEFHYIIVDTAPGLGEHVLATLEHASDAVWVCGMDIPSIRGLRTGFQILDELNLMPPQRHVVLNMADRRTGLTLQDVEATINAPVDVVLPRSKSLPYSTNKGVPLLQDGSRDPATKGLRKLVDRFKPDWESRTHKQLHRRAVVQ</sequence>
<dbReference type="PANTHER" id="PTHR43384">
    <property type="entry name" value="SEPTUM SITE-DETERMINING PROTEIN MIND HOMOLOG, CHLOROPLASTIC-RELATED"/>
    <property type="match status" value="1"/>
</dbReference>
<evidence type="ECO:0000259" key="1">
    <source>
        <dbReference type="Pfam" id="PF13614"/>
    </source>
</evidence>
<accession>A0AAW8N7J8</accession>
<dbReference type="Gene3D" id="3.40.50.300">
    <property type="entry name" value="P-loop containing nucleotide triphosphate hydrolases"/>
    <property type="match status" value="1"/>
</dbReference>
<dbReference type="Pfam" id="PF13614">
    <property type="entry name" value="AAA_31"/>
    <property type="match status" value="1"/>
</dbReference>
<dbReference type="EMBL" id="JAVDWN010000001">
    <property type="protein sequence ID" value="MDR7162329.1"/>
    <property type="molecule type" value="Genomic_DNA"/>
</dbReference>
<dbReference type="GO" id="GO:0009898">
    <property type="term" value="C:cytoplasmic side of plasma membrane"/>
    <property type="evidence" value="ECO:0007669"/>
    <property type="project" value="TreeGrafter"/>
</dbReference>
<dbReference type="GO" id="GO:0051782">
    <property type="term" value="P:negative regulation of cell division"/>
    <property type="evidence" value="ECO:0007669"/>
    <property type="project" value="TreeGrafter"/>
</dbReference>
<dbReference type="Proteomes" id="UP001262032">
    <property type="component" value="Unassembled WGS sequence"/>
</dbReference>
<dbReference type="SUPFAM" id="SSF52540">
    <property type="entry name" value="P-loop containing nucleoside triphosphate hydrolases"/>
    <property type="match status" value="1"/>
</dbReference>
<protein>
    <submittedName>
        <fullName evidence="2">Pilus assembly protein CpaE</fullName>
    </submittedName>
</protein>
<comment type="caution">
    <text evidence="2">The sequence shown here is derived from an EMBL/GenBank/DDBJ whole genome shotgun (WGS) entry which is preliminary data.</text>
</comment>
<dbReference type="GO" id="GO:0005829">
    <property type="term" value="C:cytosol"/>
    <property type="evidence" value="ECO:0007669"/>
    <property type="project" value="TreeGrafter"/>
</dbReference>
<evidence type="ECO:0000313" key="3">
    <source>
        <dbReference type="Proteomes" id="UP001262032"/>
    </source>
</evidence>
<proteinExistence type="predicted"/>
<dbReference type="InterPro" id="IPR050625">
    <property type="entry name" value="ParA/MinD_ATPase"/>
</dbReference>
<dbReference type="AlphaFoldDB" id="A0AAW8N7J8"/>
<gene>
    <name evidence="2" type="ORF">J2X12_000330</name>
</gene>
<feature type="domain" description="AAA" evidence="1">
    <location>
        <begin position="147"/>
        <end position="299"/>
    </location>
</feature>
<dbReference type="PANTHER" id="PTHR43384:SF13">
    <property type="entry name" value="SLR0110 PROTEIN"/>
    <property type="match status" value="1"/>
</dbReference>
<evidence type="ECO:0000313" key="2">
    <source>
        <dbReference type="EMBL" id="MDR7162329.1"/>
    </source>
</evidence>
<dbReference type="InterPro" id="IPR025669">
    <property type="entry name" value="AAA_dom"/>
</dbReference>
<name>A0AAW8N7J8_PSEOX</name>
<dbReference type="InterPro" id="IPR027417">
    <property type="entry name" value="P-loop_NTPase"/>
</dbReference>
<dbReference type="GO" id="GO:0016887">
    <property type="term" value="F:ATP hydrolysis activity"/>
    <property type="evidence" value="ECO:0007669"/>
    <property type="project" value="TreeGrafter"/>
</dbReference>
<dbReference type="RefSeq" id="WP_310109224.1">
    <property type="nucleotide sequence ID" value="NZ_JAVDTN010000001.1"/>
</dbReference>